<dbReference type="InterPro" id="IPR020346">
    <property type="entry name" value="Uncharacterised_15.3kDa"/>
</dbReference>
<dbReference type="RefSeq" id="WP_096670882.1">
    <property type="nucleotide sequence ID" value="NZ_AP018316.1"/>
</dbReference>
<name>A0A1Z4V9W1_9CYAN</name>
<dbReference type="KEGG" id="dcm:NIES806_45930"/>
<proteinExistence type="predicted"/>
<organism evidence="2 3">
    <name type="scientific">Dolichospermum compactum NIES-806</name>
    <dbReference type="NCBI Taxonomy" id="1973481"/>
    <lineage>
        <taxon>Bacteria</taxon>
        <taxon>Bacillati</taxon>
        <taxon>Cyanobacteriota</taxon>
        <taxon>Cyanophyceae</taxon>
        <taxon>Nostocales</taxon>
        <taxon>Aphanizomenonaceae</taxon>
        <taxon>Dolichospermum</taxon>
        <taxon>Dolichospermum compactum</taxon>
    </lineage>
</organism>
<dbReference type="AlphaFoldDB" id="A0A1Z4V9W1"/>
<feature type="region of interest" description="Disordered" evidence="1">
    <location>
        <begin position="236"/>
        <end position="267"/>
    </location>
</feature>
<evidence type="ECO:0000256" key="1">
    <source>
        <dbReference type="SAM" id="MobiDB-lite"/>
    </source>
</evidence>
<dbReference type="Pfam" id="PF17265">
    <property type="entry name" value="DUF5331"/>
    <property type="match status" value="1"/>
</dbReference>
<evidence type="ECO:0000313" key="3">
    <source>
        <dbReference type="Proteomes" id="UP000218702"/>
    </source>
</evidence>
<dbReference type="EMBL" id="AP018316">
    <property type="protein sequence ID" value="BAZ88356.1"/>
    <property type="molecule type" value="Genomic_DNA"/>
</dbReference>
<evidence type="ECO:0000313" key="2">
    <source>
        <dbReference type="EMBL" id="BAZ88356.1"/>
    </source>
</evidence>
<sequence>MPFFDSFTDSIKQKWLQFFQVNREWIRLQMTVESVYTPDGGKRPSSYLILGVINALEPKLAQLMFPFAKLNPDADILIEVLDLHFDPDIALGNRLVPTVEPEMYSRPSAVVADMPEPEAESFSVPGINLNNLETETQATWAMDRDHEEFGGISLSDEGDSEASSGLEAMGDFGHTSFDSMSLSDEGTFGEIRDNAFGEMTENAFSGLNLSEDNSLDELNTSEENGFDDVVSDIWGDETSLQNGDDNLEELPSEVFNESEMARLFPNN</sequence>
<dbReference type="Proteomes" id="UP000218702">
    <property type="component" value="Chromosome"/>
</dbReference>
<dbReference type="OrthoDB" id="512100at2"/>
<protein>
    <recommendedName>
        <fullName evidence="4">DUF5331 domain-containing protein</fullName>
    </recommendedName>
</protein>
<reference evidence="2 3" key="1">
    <citation type="submission" date="2017-06" db="EMBL/GenBank/DDBJ databases">
        <title>Genome sequencing of cyanobaciteial culture collection at National Institute for Environmental Studies (NIES).</title>
        <authorList>
            <person name="Hirose Y."/>
            <person name="Shimura Y."/>
            <person name="Fujisawa T."/>
            <person name="Nakamura Y."/>
            <person name="Kawachi M."/>
        </authorList>
    </citation>
    <scope>NUCLEOTIDE SEQUENCE [LARGE SCALE GENOMIC DNA]</scope>
    <source>
        <strain evidence="2 3">NIES-806</strain>
    </source>
</reference>
<keyword evidence="3" id="KW-1185">Reference proteome</keyword>
<gene>
    <name evidence="2" type="ORF">NIES806_45930</name>
</gene>
<accession>A0A1Z4V9W1</accession>
<evidence type="ECO:0008006" key="4">
    <source>
        <dbReference type="Google" id="ProtNLM"/>
    </source>
</evidence>